<dbReference type="CDD" id="cd00082">
    <property type="entry name" value="HisKA"/>
    <property type="match status" value="1"/>
</dbReference>
<evidence type="ECO:0000256" key="14">
    <source>
        <dbReference type="ARBA" id="ARBA00023026"/>
    </source>
</evidence>
<comment type="subcellular location">
    <subcellularLocation>
        <location evidence="2">Cell membrane</location>
        <topology evidence="2">Multi-pass membrane protein</topology>
    </subcellularLocation>
</comment>
<dbReference type="FunFam" id="1.10.287.130:FF:000004">
    <property type="entry name" value="Ethylene receptor 1"/>
    <property type="match status" value="1"/>
</dbReference>
<feature type="domain" description="Histidine kinase" evidence="21">
    <location>
        <begin position="838"/>
        <end position="1059"/>
    </location>
</feature>
<dbReference type="PANTHER" id="PTHR45339">
    <property type="entry name" value="HYBRID SIGNAL TRANSDUCTION HISTIDINE KINASE J"/>
    <property type="match status" value="1"/>
</dbReference>
<dbReference type="SUPFAM" id="SSF47226">
    <property type="entry name" value="Histidine-containing phosphotransfer domain, HPT domain"/>
    <property type="match status" value="1"/>
</dbReference>
<evidence type="ECO:0000259" key="24">
    <source>
        <dbReference type="PROSITE" id="PS50894"/>
    </source>
</evidence>
<dbReference type="RefSeq" id="WP_087044192.1">
    <property type="nucleotide sequence ID" value="NZ_FCOB02000006.1"/>
</dbReference>
<dbReference type="STRING" id="1777144.AWB83_01693"/>
<evidence type="ECO:0000256" key="9">
    <source>
        <dbReference type="ARBA" id="ARBA00022741"/>
    </source>
</evidence>
<keyword evidence="12 20" id="KW-1133">Transmembrane helix</keyword>
<comment type="function">
    <text evidence="16">Member of the two-component regulatory system BvgS/BvgA. Phosphorylates BvgA via a four-step phosphorelay in response to environmental signals.</text>
</comment>
<comment type="catalytic activity">
    <reaction evidence="1">
        <text>ATP + protein L-histidine = ADP + protein N-phospho-L-histidine.</text>
        <dbReference type="EC" id="2.7.13.3"/>
    </reaction>
</comment>
<evidence type="ECO:0000256" key="7">
    <source>
        <dbReference type="ARBA" id="ARBA00022692"/>
    </source>
</evidence>
<dbReference type="InterPro" id="IPR000014">
    <property type="entry name" value="PAS"/>
</dbReference>
<dbReference type="InterPro" id="IPR036097">
    <property type="entry name" value="HisK_dim/P_sf"/>
</dbReference>
<dbReference type="SUPFAM" id="SSF52172">
    <property type="entry name" value="CheY-like"/>
    <property type="match status" value="1"/>
</dbReference>
<dbReference type="SMART" id="SM00388">
    <property type="entry name" value="HisKA"/>
    <property type="match status" value="1"/>
</dbReference>
<dbReference type="Pfam" id="PF00497">
    <property type="entry name" value="SBP_bac_3"/>
    <property type="match status" value="1"/>
</dbReference>
<evidence type="ECO:0000256" key="5">
    <source>
        <dbReference type="ARBA" id="ARBA00022553"/>
    </source>
</evidence>
<dbReference type="PROSITE" id="PS50110">
    <property type="entry name" value="RESPONSE_REGULATORY"/>
    <property type="match status" value="1"/>
</dbReference>
<dbReference type="InterPro" id="IPR005467">
    <property type="entry name" value="His_kinase_dom"/>
</dbReference>
<evidence type="ECO:0000256" key="17">
    <source>
        <dbReference type="ARBA" id="ARBA00070152"/>
    </source>
</evidence>
<dbReference type="InterPro" id="IPR035965">
    <property type="entry name" value="PAS-like_dom_sf"/>
</dbReference>
<dbReference type="NCBIfam" id="TIGR00229">
    <property type="entry name" value="sensory_box"/>
    <property type="match status" value="1"/>
</dbReference>
<feature type="domain" description="HPt" evidence="24">
    <location>
        <begin position="1364"/>
        <end position="1457"/>
    </location>
</feature>
<dbReference type="SMART" id="SM00387">
    <property type="entry name" value="HATPase_c"/>
    <property type="match status" value="1"/>
</dbReference>
<feature type="modified residue" description="Phosphohistidine" evidence="18">
    <location>
        <position position="1403"/>
    </location>
</feature>
<feature type="modified residue" description="4-aspartylphosphate" evidence="19">
    <location>
        <position position="1257"/>
    </location>
</feature>
<evidence type="ECO:0000259" key="21">
    <source>
        <dbReference type="PROSITE" id="PS50109"/>
    </source>
</evidence>
<dbReference type="Gene3D" id="1.20.120.160">
    <property type="entry name" value="HPT domain"/>
    <property type="match status" value="1"/>
</dbReference>
<feature type="domain" description="PAC" evidence="23">
    <location>
        <begin position="638"/>
        <end position="690"/>
    </location>
</feature>
<dbReference type="InterPro" id="IPR001638">
    <property type="entry name" value="Solute-binding_3/MltF_N"/>
</dbReference>
<keyword evidence="7 20" id="KW-0812">Transmembrane</keyword>
<evidence type="ECO:0000256" key="6">
    <source>
        <dbReference type="ARBA" id="ARBA00022679"/>
    </source>
</evidence>
<evidence type="ECO:0000256" key="20">
    <source>
        <dbReference type="SAM" id="Phobius"/>
    </source>
</evidence>
<keyword evidence="15 20" id="KW-0472">Membrane</keyword>
<dbReference type="InterPro" id="IPR036641">
    <property type="entry name" value="HPT_dom_sf"/>
</dbReference>
<evidence type="ECO:0000256" key="13">
    <source>
        <dbReference type="ARBA" id="ARBA00023012"/>
    </source>
</evidence>
<dbReference type="Pfam" id="PF08448">
    <property type="entry name" value="PAS_4"/>
    <property type="match status" value="1"/>
</dbReference>
<evidence type="ECO:0000256" key="16">
    <source>
        <dbReference type="ARBA" id="ARBA00058004"/>
    </source>
</evidence>
<keyword evidence="9" id="KW-0547">Nucleotide-binding</keyword>
<dbReference type="SUPFAM" id="SSF55874">
    <property type="entry name" value="ATPase domain of HSP90 chaperone/DNA topoisomerase II/histidine kinase"/>
    <property type="match status" value="1"/>
</dbReference>
<dbReference type="GO" id="GO:0000155">
    <property type="term" value="F:phosphorelay sensor kinase activity"/>
    <property type="evidence" value="ECO:0007669"/>
    <property type="project" value="InterPro"/>
</dbReference>
<dbReference type="PROSITE" id="PS50894">
    <property type="entry name" value="HPT"/>
    <property type="match status" value="1"/>
</dbReference>
<dbReference type="SUPFAM" id="SSF47384">
    <property type="entry name" value="Homodimeric domain of signal transducing histidine kinase"/>
    <property type="match status" value="1"/>
</dbReference>
<dbReference type="EMBL" id="FCOB02000006">
    <property type="protein sequence ID" value="SAK55810.1"/>
    <property type="molecule type" value="Genomic_DNA"/>
</dbReference>
<dbReference type="Pfam" id="PF02518">
    <property type="entry name" value="HATPase_c"/>
    <property type="match status" value="1"/>
</dbReference>
<sequence length="1459" mass="158588">MNNVKRDAGFIWRYIAAFAIIASAPLICTGVSARENNASTESNPGVITVGIVRGGWSPFVDDASGTPGGLGGDYLKQALKQIPFTINIFDSQDALNNAACRGDVDLVLDGSHTASKQNCFIYSDPYYKSATVAVTRTDRSRILPAGRFQSLSIAMEKGTFLERLMRQVYPRALFVLTQTPQEALDAIRAGKADVHIGPRAVIERMMRQNSRFDSLAIHDSQAGPAFELRFAIARSKPELLALVNSGIKAISQEAHTQILSRWISTSYDANAPDETLGLTDAERRFLRSLPTIRTSLIVRFSPFSYLDESGRLTGILPEYLGYLSERLGLRFEQRAEQSPGAEGQALKAGTTDLIVYVLPLDAKVALPGVTHAVEIFPVIIAGKRDAAPLNDISQIGRARVAVVERSQNLEMLRERAPHAVPVMAASLGRALTLVREGKADVAIGNLAVIDYLLQRGFGDDIKVLGTTGYQQAIGFQLSPGLEPLIPILNRTIASMPESQRTAIRNRHLSTSYQLGLRWGDVWTRAAPFVLAIALGAVVLIVSHGRLRKEVRRRKLSEQALQTQLRFRETLLDMVPIPIAIRDKRGAYLDVNAAGIDAMNIAKDEVIGRTLDECVAAAPVARSLPEIVHGFMRYDQRYDGVHIDYVDANGVQKHGLYWHRPFQDERGNIEGTVGAIVDLTELLTAQEQMRVAQALLTDVTDNLPAAVFQMKRAPDGQLSFPYIGGDRSLFPSIRLGASIVSALDAQWSLLPDDIARLESALDATSTTLDPISLDFRVGRYSSNRWLHVNAVPRREGDGGTLWSGYWSDTTIEHARSLELEKARDEAQRLSSAKDQFLAVMSHEIRTPMSGVLGLVEVLEKSRLGPEQTVMVCMIRESGSALLKLLDNILDFSKIEAAKLVLEQAVFDLREECDLVMGICSGRAHAKGLTLRCRVGRDVAALLIGDSLRLRQVLFNLLSNAIKFTANGTVSLSVDVERGDDRLQALRIQVRDTGIGIDADAIKKLFAPFAQAQSSTSRQFGGSGLGLLISRKLAELMGGSLVMQSEPGRGTTVSVRIALPVSEQRAAPAMEGKAQALVLVQDPCVAGDLLDRLAALGIDAHAPEPDCPSAELQAKLARARLIFVDEPIRHLAGARGEDAISITEHPELAGYSVSESGLLLSVNPLYMRALKAVCERVDRGSEMAAAHEESPLVSTQKRLTRDDALQSGSLILVAEDNPVNRHLIQSQLRLLGCVCDVVDDGAQALIAYDACAYAILLTDCQMPRMDGYELAAHIRTRERSENLAPMPIVGVTASIEPGEIGHCIDAGMNDCIHKPASLESLRVTLEKWAPICLSRTEPAAAGGAPKSSVESAGARAGEDSVLTPLLDGVDEQLLEVLVQSLREDAASLSALLQEPDSDRLKQWLHRTTGAVAALHYAPLLEALSEFRTFVVQGGHAEIRKAGQLLLDKLDRITARLSATEA</sequence>
<evidence type="ECO:0000256" key="12">
    <source>
        <dbReference type="ARBA" id="ARBA00022989"/>
    </source>
</evidence>
<evidence type="ECO:0000256" key="2">
    <source>
        <dbReference type="ARBA" id="ARBA00004651"/>
    </source>
</evidence>
<keyword evidence="5 19" id="KW-0597">Phosphoprotein</keyword>
<dbReference type="PANTHER" id="PTHR45339:SF1">
    <property type="entry name" value="HYBRID SIGNAL TRANSDUCTION HISTIDINE KINASE J"/>
    <property type="match status" value="1"/>
</dbReference>
<dbReference type="InterPro" id="IPR003594">
    <property type="entry name" value="HATPase_dom"/>
</dbReference>
<dbReference type="CDD" id="cd17546">
    <property type="entry name" value="REC_hyHK_CKI1_RcsC-like"/>
    <property type="match status" value="1"/>
</dbReference>
<dbReference type="InterPro" id="IPR000700">
    <property type="entry name" value="PAS-assoc_C"/>
</dbReference>
<dbReference type="SMART" id="SM00448">
    <property type="entry name" value="REC"/>
    <property type="match status" value="1"/>
</dbReference>
<keyword evidence="14" id="KW-0843">Virulence</keyword>
<dbReference type="Pfam" id="PF00072">
    <property type="entry name" value="Response_reg"/>
    <property type="match status" value="1"/>
</dbReference>
<evidence type="ECO:0000259" key="23">
    <source>
        <dbReference type="PROSITE" id="PS50113"/>
    </source>
</evidence>
<dbReference type="SUPFAM" id="SSF53850">
    <property type="entry name" value="Periplasmic binding protein-like II"/>
    <property type="match status" value="2"/>
</dbReference>
<protein>
    <recommendedName>
        <fullName evidence="17">Virulence sensor protein BvgS</fullName>
        <ecNumber evidence="3">2.7.13.3</ecNumber>
    </recommendedName>
</protein>
<evidence type="ECO:0000313" key="26">
    <source>
        <dbReference type="Proteomes" id="UP000054978"/>
    </source>
</evidence>
<dbReference type="Gene3D" id="3.30.450.20">
    <property type="entry name" value="PAS domain"/>
    <property type="match status" value="2"/>
</dbReference>
<evidence type="ECO:0000256" key="18">
    <source>
        <dbReference type="PROSITE-ProRule" id="PRU00110"/>
    </source>
</evidence>
<evidence type="ECO:0000256" key="11">
    <source>
        <dbReference type="ARBA" id="ARBA00022840"/>
    </source>
</evidence>
<dbReference type="CDD" id="cd01007">
    <property type="entry name" value="PBP2_BvgS_HisK_like"/>
    <property type="match status" value="2"/>
</dbReference>
<dbReference type="GO" id="GO:0005886">
    <property type="term" value="C:plasma membrane"/>
    <property type="evidence" value="ECO:0007669"/>
    <property type="project" value="UniProtKB-SubCell"/>
</dbReference>
<keyword evidence="8" id="KW-0732">Signal</keyword>
<accession>A0A158ADH9</accession>
<dbReference type="Proteomes" id="UP000054978">
    <property type="component" value="Unassembled WGS sequence"/>
</dbReference>
<organism evidence="25 26">
    <name type="scientific">Caballeronia ptereochthonis</name>
    <dbReference type="NCBI Taxonomy" id="1777144"/>
    <lineage>
        <taxon>Bacteria</taxon>
        <taxon>Pseudomonadati</taxon>
        <taxon>Pseudomonadota</taxon>
        <taxon>Betaproteobacteria</taxon>
        <taxon>Burkholderiales</taxon>
        <taxon>Burkholderiaceae</taxon>
        <taxon>Caballeronia</taxon>
    </lineage>
</organism>
<keyword evidence="11" id="KW-0067">ATP-binding</keyword>
<evidence type="ECO:0000256" key="3">
    <source>
        <dbReference type="ARBA" id="ARBA00012438"/>
    </source>
</evidence>
<evidence type="ECO:0000256" key="15">
    <source>
        <dbReference type="ARBA" id="ARBA00023136"/>
    </source>
</evidence>
<dbReference type="InterPro" id="IPR004358">
    <property type="entry name" value="Sig_transdc_His_kin-like_C"/>
</dbReference>
<keyword evidence="10" id="KW-0418">Kinase</keyword>
<dbReference type="Gene3D" id="1.10.287.130">
    <property type="match status" value="1"/>
</dbReference>
<gene>
    <name evidence="25" type="ORF">AWB83_01693</name>
</gene>
<keyword evidence="6" id="KW-0808">Transferase</keyword>
<evidence type="ECO:0000256" key="4">
    <source>
        <dbReference type="ARBA" id="ARBA00022475"/>
    </source>
</evidence>
<evidence type="ECO:0000256" key="1">
    <source>
        <dbReference type="ARBA" id="ARBA00000085"/>
    </source>
</evidence>
<evidence type="ECO:0000256" key="19">
    <source>
        <dbReference type="PROSITE-ProRule" id="PRU00169"/>
    </source>
</evidence>
<evidence type="ECO:0000259" key="22">
    <source>
        <dbReference type="PROSITE" id="PS50110"/>
    </source>
</evidence>
<dbReference type="InterPro" id="IPR001789">
    <property type="entry name" value="Sig_transdc_resp-reg_receiver"/>
</dbReference>
<comment type="caution">
    <text evidence="25">The sequence shown here is derived from an EMBL/GenBank/DDBJ whole genome shotgun (WGS) entry which is preliminary data.</text>
</comment>
<keyword evidence="13" id="KW-0902">Two-component regulatory system</keyword>
<dbReference type="InterPro" id="IPR003661">
    <property type="entry name" value="HisK_dim/P_dom"/>
</dbReference>
<dbReference type="FunFam" id="3.30.565.10:FF:000010">
    <property type="entry name" value="Sensor histidine kinase RcsC"/>
    <property type="match status" value="1"/>
</dbReference>
<dbReference type="PROSITE" id="PS50109">
    <property type="entry name" value="HIS_KIN"/>
    <property type="match status" value="1"/>
</dbReference>
<proteinExistence type="predicted"/>
<dbReference type="InterPro" id="IPR013656">
    <property type="entry name" value="PAS_4"/>
</dbReference>
<evidence type="ECO:0000256" key="10">
    <source>
        <dbReference type="ARBA" id="ARBA00022777"/>
    </source>
</evidence>
<name>A0A158ADH9_9BURK</name>
<dbReference type="InterPro" id="IPR011006">
    <property type="entry name" value="CheY-like_superfamily"/>
</dbReference>
<keyword evidence="26" id="KW-1185">Reference proteome</keyword>
<feature type="transmembrane region" description="Helical" evidence="20">
    <location>
        <begin position="12"/>
        <end position="33"/>
    </location>
</feature>
<dbReference type="SMART" id="SM00062">
    <property type="entry name" value="PBPb"/>
    <property type="match status" value="2"/>
</dbReference>
<dbReference type="InterPro" id="IPR008207">
    <property type="entry name" value="Sig_transdc_His_kin_Hpt_dom"/>
</dbReference>
<dbReference type="CDD" id="cd16922">
    <property type="entry name" value="HATPase_EvgS-ArcB-TorS-like"/>
    <property type="match status" value="1"/>
</dbReference>
<dbReference type="InterPro" id="IPR036890">
    <property type="entry name" value="HATPase_C_sf"/>
</dbReference>
<evidence type="ECO:0000256" key="8">
    <source>
        <dbReference type="ARBA" id="ARBA00022729"/>
    </source>
</evidence>
<dbReference type="Gene3D" id="3.30.565.10">
    <property type="entry name" value="Histidine kinase-like ATPase, C-terminal domain"/>
    <property type="match status" value="1"/>
</dbReference>
<dbReference type="Gene3D" id="3.40.50.2300">
    <property type="match status" value="1"/>
</dbReference>
<dbReference type="PROSITE" id="PS50113">
    <property type="entry name" value="PAC"/>
    <property type="match status" value="1"/>
</dbReference>
<dbReference type="SUPFAM" id="SSF55785">
    <property type="entry name" value="PYP-like sensor domain (PAS domain)"/>
    <property type="match status" value="1"/>
</dbReference>
<keyword evidence="4" id="KW-1003">Cell membrane</keyword>
<dbReference type="GO" id="GO:0005524">
    <property type="term" value="F:ATP binding"/>
    <property type="evidence" value="ECO:0007669"/>
    <property type="project" value="UniProtKB-KW"/>
</dbReference>
<dbReference type="CDD" id="cd00130">
    <property type="entry name" value="PAS"/>
    <property type="match status" value="1"/>
</dbReference>
<evidence type="ECO:0000313" key="25">
    <source>
        <dbReference type="EMBL" id="SAK55810.1"/>
    </source>
</evidence>
<dbReference type="Gene3D" id="3.40.190.10">
    <property type="entry name" value="Periplasmic binding protein-like II"/>
    <property type="match status" value="4"/>
</dbReference>
<feature type="domain" description="Response regulatory" evidence="22">
    <location>
        <begin position="1208"/>
        <end position="1327"/>
    </location>
</feature>
<reference evidence="25" key="1">
    <citation type="submission" date="2016-01" db="EMBL/GenBank/DDBJ databases">
        <authorList>
            <person name="Peeters C."/>
        </authorList>
    </citation>
    <scope>NUCLEOTIDE SEQUENCE [LARGE SCALE GENOMIC DNA]</scope>
    <source>
        <strain evidence="25">LMG 29326</strain>
    </source>
</reference>
<dbReference type="Pfam" id="PF00512">
    <property type="entry name" value="HisKA"/>
    <property type="match status" value="1"/>
</dbReference>
<dbReference type="EC" id="2.7.13.3" evidence="3"/>
<dbReference type="PRINTS" id="PR00344">
    <property type="entry name" value="BCTRLSENSOR"/>
</dbReference>